<dbReference type="InterPro" id="IPR006620">
    <property type="entry name" value="Pro_4_hyd_alph"/>
</dbReference>
<dbReference type="InterPro" id="IPR045054">
    <property type="entry name" value="P4HA-like"/>
</dbReference>
<protein>
    <submittedName>
        <fullName evidence="7">2OG-Fe(II) oxygenase</fullName>
    </submittedName>
</protein>
<gene>
    <name evidence="7" type="ORF">OE749_09030</name>
</gene>
<dbReference type="SMART" id="SM00702">
    <property type="entry name" value="P4Hc"/>
    <property type="match status" value="1"/>
</dbReference>
<evidence type="ECO:0000259" key="6">
    <source>
        <dbReference type="SMART" id="SM00702"/>
    </source>
</evidence>
<dbReference type="PANTHER" id="PTHR10869">
    <property type="entry name" value="PROLYL 4-HYDROXYLASE ALPHA SUBUNIT"/>
    <property type="match status" value="1"/>
</dbReference>
<keyword evidence="2" id="KW-0479">Metal-binding</keyword>
<keyword evidence="8" id="KW-1185">Reference proteome</keyword>
<comment type="cofactor">
    <cofactor evidence="1">
        <name>L-ascorbate</name>
        <dbReference type="ChEBI" id="CHEBI:38290"/>
    </cofactor>
</comment>
<evidence type="ECO:0000313" key="8">
    <source>
        <dbReference type="Proteomes" id="UP001652504"/>
    </source>
</evidence>
<keyword evidence="5" id="KW-0408">Iron</keyword>
<evidence type="ECO:0000313" key="7">
    <source>
        <dbReference type="EMBL" id="MCV2884838.1"/>
    </source>
</evidence>
<evidence type="ECO:0000256" key="4">
    <source>
        <dbReference type="ARBA" id="ARBA00023002"/>
    </source>
</evidence>
<keyword evidence="3" id="KW-0223">Dioxygenase</keyword>
<comment type="caution">
    <text evidence="7">The sequence shown here is derived from an EMBL/GenBank/DDBJ whole genome shotgun (WGS) entry which is preliminary data.</text>
</comment>
<dbReference type="Gene3D" id="2.60.120.620">
    <property type="entry name" value="q2cbj1_9rhob like domain"/>
    <property type="match status" value="1"/>
</dbReference>
<evidence type="ECO:0000256" key="2">
    <source>
        <dbReference type="ARBA" id="ARBA00022723"/>
    </source>
</evidence>
<evidence type="ECO:0000256" key="3">
    <source>
        <dbReference type="ARBA" id="ARBA00022964"/>
    </source>
</evidence>
<dbReference type="EMBL" id="JAOWKX010000004">
    <property type="protein sequence ID" value="MCV2884838.1"/>
    <property type="molecule type" value="Genomic_DNA"/>
</dbReference>
<dbReference type="PANTHER" id="PTHR10869:SF246">
    <property type="entry name" value="TRANSMEMBRANE PROLYL 4-HYDROXYLASE"/>
    <property type="match status" value="1"/>
</dbReference>
<proteinExistence type="predicted"/>
<accession>A0ABT3A839</accession>
<feature type="domain" description="Prolyl 4-hydroxylase alpha subunit" evidence="6">
    <location>
        <begin position="84"/>
        <end position="264"/>
    </location>
</feature>
<dbReference type="InterPro" id="IPR044862">
    <property type="entry name" value="Pro_4_hyd_alph_FE2OG_OXY"/>
</dbReference>
<evidence type="ECO:0000256" key="5">
    <source>
        <dbReference type="ARBA" id="ARBA00023004"/>
    </source>
</evidence>
<dbReference type="RefSeq" id="WP_263712120.1">
    <property type="nucleotide sequence ID" value="NZ_JAOWKX010000004.1"/>
</dbReference>
<dbReference type="Pfam" id="PF13640">
    <property type="entry name" value="2OG-FeII_Oxy_3"/>
    <property type="match status" value="1"/>
</dbReference>
<evidence type="ECO:0000256" key="1">
    <source>
        <dbReference type="ARBA" id="ARBA00001961"/>
    </source>
</evidence>
<dbReference type="Proteomes" id="UP001652504">
    <property type="component" value="Unassembled WGS sequence"/>
</dbReference>
<name>A0ABT3A839_9ALTE</name>
<keyword evidence="4" id="KW-0560">Oxidoreductase</keyword>
<organism evidence="7 8">
    <name type="scientific">Fluctibacter corallii</name>
    <dbReference type="NCBI Taxonomy" id="2984329"/>
    <lineage>
        <taxon>Bacteria</taxon>
        <taxon>Pseudomonadati</taxon>
        <taxon>Pseudomonadota</taxon>
        <taxon>Gammaproteobacteria</taxon>
        <taxon>Alteromonadales</taxon>
        <taxon>Alteromonadaceae</taxon>
        <taxon>Fluctibacter</taxon>
    </lineage>
</organism>
<reference evidence="7 8" key="1">
    <citation type="submission" date="2022-10" db="EMBL/GenBank/DDBJ databases">
        <title>Aestuariibacter sp. AA17 isolated from Montipora capitata coral fragment.</title>
        <authorList>
            <person name="Emsley S.A."/>
            <person name="Pfannmuller K.M."/>
            <person name="Loughran R.M."/>
            <person name="Shlafstein M."/>
            <person name="Papke E."/>
            <person name="Saw J.H."/>
            <person name="Ushijima B."/>
            <person name="Videau P."/>
        </authorList>
    </citation>
    <scope>NUCLEOTIDE SEQUENCE [LARGE SCALE GENOMIC DNA]</scope>
    <source>
        <strain evidence="7 8">AA17</strain>
    </source>
</reference>
<sequence length="271" mass="30346">MSGLPQNWKNWIVENLLRGVDAQQLMQTLLQNGFCFEDCCAALGKNLREMPTYSKDAAFYAKMAKPALLTQSAYSTNHVPHPHIQLLYIDEFLTPSEAAELVELTKSNLRPSEISATSGFEGFRTSSTCDLPYTNHPAAAAVDQKIIDCLGLGIGEQEVIQAQHYAPTQQFKAHTDYFEPGTDEYLRFSKDGGQRTWTFMVYLSEGCKGGETEFPLIGHTFKPKIGRALIWNNLLPNGRPNPLTLHQAHPVEDGEKVVITKWFRDEHPSSS</sequence>